<dbReference type="InterPro" id="IPR008936">
    <property type="entry name" value="Rho_GTPase_activation_prot"/>
</dbReference>
<reference evidence="4 5" key="1">
    <citation type="journal article" date="2020" name="Genomics">
        <title>Complete, high-quality genomes from long-read metagenomic sequencing of two wolf lichen thalli reveals enigmatic genome architecture.</title>
        <authorList>
            <person name="McKenzie S.K."/>
            <person name="Walston R.F."/>
            <person name="Allen J.L."/>
        </authorList>
    </citation>
    <scope>NUCLEOTIDE SEQUENCE [LARGE SCALE GENOMIC DNA]</scope>
    <source>
        <strain evidence="4">WasteWater1</strain>
    </source>
</reference>
<dbReference type="RefSeq" id="XP_037157529.1">
    <property type="nucleotide sequence ID" value="XM_037295528.1"/>
</dbReference>
<comment type="caution">
    <text evidence="4">The sequence shown here is derived from an EMBL/GenBank/DDBJ whole genome shotgun (WGS) entry which is preliminary data.</text>
</comment>
<feature type="region of interest" description="Disordered" evidence="2">
    <location>
        <begin position="1"/>
        <end position="33"/>
    </location>
</feature>
<evidence type="ECO:0000256" key="2">
    <source>
        <dbReference type="SAM" id="MobiDB-lite"/>
    </source>
</evidence>
<feature type="compositionally biased region" description="Polar residues" evidence="2">
    <location>
        <begin position="608"/>
        <end position="617"/>
    </location>
</feature>
<dbReference type="PROSITE" id="PS50238">
    <property type="entry name" value="RHOGAP"/>
    <property type="match status" value="1"/>
</dbReference>
<dbReference type="InterPro" id="IPR051025">
    <property type="entry name" value="RhoGAP"/>
</dbReference>
<dbReference type="GO" id="GO:0005096">
    <property type="term" value="F:GTPase activator activity"/>
    <property type="evidence" value="ECO:0007669"/>
    <property type="project" value="UniProtKB-KW"/>
</dbReference>
<dbReference type="SUPFAM" id="SSF48350">
    <property type="entry name" value="GTPase activation domain, GAP"/>
    <property type="match status" value="1"/>
</dbReference>
<proteinExistence type="predicted"/>
<evidence type="ECO:0000259" key="3">
    <source>
        <dbReference type="PROSITE" id="PS50238"/>
    </source>
</evidence>
<feature type="compositionally biased region" description="Basic and acidic residues" evidence="2">
    <location>
        <begin position="736"/>
        <end position="756"/>
    </location>
</feature>
<evidence type="ECO:0000313" key="4">
    <source>
        <dbReference type="EMBL" id="KAF6230272.1"/>
    </source>
</evidence>
<dbReference type="Pfam" id="PF00620">
    <property type="entry name" value="RhoGAP"/>
    <property type="match status" value="1"/>
</dbReference>
<dbReference type="PANTHER" id="PTHR15228">
    <property type="entry name" value="SPERMATHECAL PHYSIOLOGY VARIANT"/>
    <property type="match status" value="1"/>
</dbReference>
<dbReference type="GO" id="GO:0005938">
    <property type="term" value="C:cell cortex"/>
    <property type="evidence" value="ECO:0007669"/>
    <property type="project" value="TreeGrafter"/>
</dbReference>
<evidence type="ECO:0000313" key="5">
    <source>
        <dbReference type="Proteomes" id="UP000593566"/>
    </source>
</evidence>
<dbReference type="GO" id="GO:0060237">
    <property type="term" value="P:regulation of fungal-type cell wall organization"/>
    <property type="evidence" value="ECO:0007669"/>
    <property type="project" value="TreeGrafter"/>
</dbReference>
<feature type="compositionally biased region" description="Polar residues" evidence="2">
    <location>
        <begin position="399"/>
        <end position="423"/>
    </location>
</feature>
<organism evidence="4 5">
    <name type="scientific">Letharia lupina</name>
    <dbReference type="NCBI Taxonomy" id="560253"/>
    <lineage>
        <taxon>Eukaryota</taxon>
        <taxon>Fungi</taxon>
        <taxon>Dikarya</taxon>
        <taxon>Ascomycota</taxon>
        <taxon>Pezizomycotina</taxon>
        <taxon>Lecanoromycetes</taxon>
        <taxon>OSLEUM clade</taxon>
        <taxon>Lecanoromycetidae</taxon>
        <taxon>Lecanorales</taxon>
        <taxon>Lecanorineae</taxon>
        <taxon>Parmeliaceae</taxon>
        <taxon>Letharia</taxon>
    </lineage>
</organism>
<sequence>MAANNVPASAVAAPQQQIPSATQNAASPPSKRDLASWWKTFKKNARREEEKVQAPVGIFGVPLEVSIKYANVAISLTNEQGESYVYGYVPIVVAKCGVFLKEKATDVEGIFRLSGSERRIKELQVLFDSPDRYGKGLDWTGYTVHDAANILRRYLNRLPQPIVPLTFYERCRDPLRSHQAQAVGDMEAQAQDVGDFDHEGAITTYQRLITELPPLNRQLLLYILDLLAVFASKSELNRMTSANLAAIFQPGMLSHPSHDMEPPEYRLSQDVIIFLIENQDNFLVGMSGTAADDKTVKEVQGGVQRRPNTPTRLSQAGLGRSASNASAGADSLRKQGGVRRNVSVSSKNSRSSSNVPSPGSPAPGSPLAATTSGGGVQRSNTVPSKKSPAIPSARFRNAEPSTPTSTKLSPGSYILTSPRTLSPGSKLAPTTSETRSPSTPTQIAPNTHSPSSLNSVPEAKESNARKTSREKPPSTEKLSLRTAEHGGVNTTITSGTPNRERKNIFSKSPSSDNDRKDVRQPNKLRKKRVPELSPNASAQSSTHSLVYGAPESPSNQGFFTPMPTPGSSIQVASDSLSHVPPVIANTDATPPSGLPPRIGELDKLSAFHVSQPSSSRDISPALKPSRSPAPSIHSRTSATEDSEVEHTDGGAAAGTKKKHRWRLSSTAKPSNGKAPAASGASRLGSSAVAEKSTSSLVSEGRPRKSTTVDSHQTQQTTDTEAAKSLGIQHSSNESTPSKDREIAKEKDSVDEKEKKGPFGWIKAKVAHAKEERKEREAEKERAKSPPRAGSEHAASKQSLGSLGAIAQEGLPVRGRSIEPIAAGTQEKEREATVAQ</sequence>
<feature type="compositionally biased region" description="Polar residues" evidence="2">
    <location>
        <begin position="565"/>
        <end position="576"/>
    </location>
</feature>
<dbReference type="PANTHER" id="PTHR15228:SF25">
    <property type="entry name" value="F-BAR DOMAIN-CONTAINING PROTEIN"/>
    <property type="match status" value="1"/>
</dbReference>
<feature type="compositionally biased region" description="Polar residues" evidence="2">
    <location>
        <begin position="442"/>
        <end position="455"/>
    </location>
</feature>
<feature type="compositionally biased region" description="Basic and acidic residues" evidence="2">
    <location>
        <begin position="825"/>
        <end position="835"/>
    </location>
</feature>
<dbReference type="CDD" id="cd04396">
    <property type="entry name" value="RhoGAP_fSAC7_BAG7"/>
    <property type="match status" value="1"/>
</dbReference>
<feature type="domain" description="Rho-GAP" evidence="3">
    <location>
        <begin position="74"/>
        <end position="283"/>
    </location>
</feature>
<dbReference type="Proteomes" id="UP000593566">
    <property type="component" value="Unassembled WGS sequence"/>
</dbReference>
<gene>
    <name evidence="4" type="ORF">HO133_004612</name>
</gene>
<dbReference type="InterPro" id="IPR000198">
    <property type="entry name" value="RhoGAP_dom"/>
</dbReference>
<protein>
    <recommendedName>
        <fullName evidence="3">Rho-GAP domain-containing protein</fullName>
    </recommendedName>
</protein>
<dbReference type="Gene3D" id="1.10.555.10">
    <property type="entry name" value="Rho GTPase activation protein"/>
    <property type="match status" value="1"/>
</dbReference>
<dbReference type="GeneID" id="59333019"/>
<keyword evidence="5" id="KW-1185">Reference proteome</keyword>
<accession>A0A8H6FKN0</accession>
<feature type="compositionally biased region" description="Polar residues" evidence="2">
    <location>
        <begin position="534"/>
        <end position="544"/>
    </location>
</feature>
<keyword evidence="1" id="KW-0343">GTPase activation</keyword>
<feature type="compositionally biased region" description="Low complexity" evidence="2">
    <location>
        <begin position="338"/>
        <end position="357"/>
    </location>
</feature>
<feature type="compositionally biased region" description="Polar residues" evidence="2">
    <location>
        <begin position="705"/>
        <end position="719"/>
    </location>
</feature>
<dbReference type="GO" id="GO:0007165">
    <property type="term" value="P:signal transduction"/>
    <property type="evidence" value="ECO:0007669"/>
    <property type="project" value="InterPro"/>
</dbReference>
<feature type="compositionally biased region" description="Basic and acidic residues" evidence="2">
    <location>
        <begin position="458"/>
        <end position="484"/>
    </location>
</feature>
<dbReference type="SMART" id="SM00324">
    <property type="entry name" value="RhoGAP"/>
    <property type="match status" value="1"/>
</dbReference>
<feature type="region of interest" description="Disordered" evidence="2">
    <location>
        <begin position="298"/>
        <end position="835"/>
    </location>
</feature>
<feature type="compositionally biased region" description="Polar residues" evidence="2">
    <location>
        <begin position="488"/>
        <end position="497"/>
    </location>
</feature>
<feature type="compositionally biased region" description="Low complexity" evidence="2">
    <location>
        <begin position="1"/>
        <end position="21"/>
    </location>
</feature>
<feature type="compositionally biased region" description="Low complexity" evidence="2">
    <location>
        <begin position="429"/>
        <end position="441"/>
    </location>
</feature>
<feature type="compositionally biased region" description="Basic and acidic residues" evidence="2">
    <location>
        <begin position="767"/>
        <end position="794"/>
    </location>
</feature>
<feature type="compositionally biased region" description="Low complexity" evidence="2">
    <location>
        <begin position="674"/>
        <end position="689"/>
    </location>
</feature>
<dbReference type="EMBL" id="JACCJB010000002">
    <property type="protein sequence ID" value="KAF6230272.1"/>
    <property type="molecule type" value="Genomic_DNA"/>
</dbReference>
<evidence type="ECO:0000256" key="1">
    <source>
        <dbReference type="ARBA" id="ARBA00022468"/>
    </source>
</evidence>
<name>A0A8H6FKN0_9LECA</name>
<dbReference type="AlphaFoldDB" id="A0A8H6FKN0"/>